<protein>
    <recommendedName>
        <fullName evidence="2">Heme chaperone HemW</fullName>
    </recommendedName>
</protein>
<keyword evidence="4" id="KW-0560">Oxidoreductase</keyword>
<dbReference type="InterPro" id="IPR058240">
    <property type="entry name" value="rSAM_sf"/>
</dbReference>
<feature type="domain" description="Radical SAM core" evidence="3">
    <location>
        <begin position="21"/>
        <end position="251"/>
    </location>
</feature>
<keyword evidence="2" id="KW-0949">S-adenosyl-L-methionine</keyword>
<dbReference type="GO" id="GO:0046872">
    <property type="term" value="F:metal ion binding"/>
    <property type="evidence" value="ECO:0007669"/>
    <property type="project" value="UniProtKB-UniRule"/>
</dbReference>
<dbReference type="GO" id="GO:0006779">
    <property type="term" value="P:porphyrin-containing compound biosynthetic process"/>
    <property type="evidence" value="ECO:0007669"/>
    <property type="project" value="InterPro"/>
</dbReference>
<evidence type="ECO:0000256" key="1">
    <source>
        <dbReference type="ARBA" id="ARBA00006100"/>
    </source>
</evidence>
<dbReference type="SFLD" id="SFLDF00562">
    <property type="entry name" value="HemN-like__clustered_with_heat"/>
    <property type="match status" value="1"/>
</dbReference>
<comment type="function">
    <text evidence="2">Probably acts as a heme chaperone, transferring heme to an unknown acceptor. Binds one molecule of heme per monomer, possibly covalently. Binds 1 [4Fe-4S] cluster. The cluster is coordinated with 3 cysteines and an exchangeable S-adenosyl-L-methionine.</text>
</comment>
<dbReference type="AlphaFoldDB" id="A0A5E6M5U9"/>
<evidence type="ECO:0000313" key="5">
    <source>
        <dbReference type="Proteomes" id="UP000334923"/>
    </source>
</evidence>
<dbReference type="GO" id="GO:0004109">
    <property type="term" value="F:coproporphyrinogen oxidase activity"/>
    <property type="evidence" value="ECO:0007669"/>
    <property type="project" value="InterPro"/>
</dbReference>
<comment type="similarity">
    <text evidence="1">Belongs to the anaerobic coproporphyrinogen-III oxidase family. HemW subfamily.</text>
</comment>
<name>A0A5E6M5U9_9BACT</name>
<dbReference type="InterPro" id="IPR004559">
    <property type="entry name" value="HemW-like"/>
</dbReference>
<sequence length="385" mass="43132">MDRVVWFLVVSQRLDPAEPAPRRQPIRHLYVHTPFCAKICPYCAFYVHTGSASEMRTFLDALLREWERVSRDYPVEAETLYLGGGTPSLLPLDAFRRFAEAFHPWEAIEATLEANPRTVTPAKAVAWRELGIGRVSLGVQSLDSEVLRTLGRRHTAEDVKEAVRTLRDAGFKNINVDLLFAVPGQSPASWHETLGGAIALGPEHISAYELTYEEDTPFFKARAAGIWTEDENRSIEMYRTAWRLLEDAGYRQYEISNYARQGCASRHNQGYWKGNDYLGLGPGACSTVGLCRWQNRRDTERYIAALSAGQDPPREHEPLSEEQRQRERLLLGLRTSGGIPASWIGGNSDAALALTRQGLAELSEGNFRLTPEGRLLTDGIAGLFV</sequence>
<dbReference type="NCBIfam" id="TIGR00539">
    <property type="entry name" value="hemN_rel"/>
    <property type="match status" value="1"/>
</dbReference>
<dbReference type="InterPro" id="IPR034505">
    <property type="entry name" value="Coproporphyrinogen-III_oxidase"/>
</dbReference>
<proteinExistence type="inferred from homology"/>
<dbReference type="EMBL" id="CABFVA020000010">
    <property type="protein sequence ID" value="VVM04726.1"/>
    <property type="molecule type" value="Genomic_DNA"/>
</dbReference>
<dbReference type="Gene3D" id="3.30.750.200">
    <property type="match status" value="1"/>
</dbReference>
<keyword evidence="2" id="KW-0143">Chaperone</keyword>
<dbReference type="SFLD" id="SFLDS00029">
    <property type="entry name" value="Radical_SAM"/>
    <property type="match status" value="2"/>
</dbReference>
<evidence type="ECO:0000259" key="3">
    <source>
        <dbReference type="PROSITE" id="PS51918"/>
    </source>
</evidence>
<dbReference type="SFLD" id="SFLDG01082">
    <property type="entry name" value="B12-binding_domain_containing"/>
    <property type="match status" value="1"/>
</dbReference>
<dbReference type="InterPro" id="IPR006638">
    <property type="entry name" value="Elp3/MiaA/NifB-like_rSAM"/>
</dbReference>
<dbReference type="SFLD" id="SFLDG01065">
    <property type="entry name" value="anaerobic_coproporphyrinogen-I"/>
    <property type="match status" value="2"/>
</dbReference>
<dbReference type="GO" id="GO:0051539">
    <property type="term" value="F:4 iron, 4 sulfur cluster binding"/>
    <property type="evidence" value="ECO:0007669"/>
    <property type="project" value="UniProtKB-UniRule"/>
</dbReference>
<dbReference type="PROSITE" id="PS51918">
    <property type="entry name" value="RADICAL_SAM"/>
    <property type="match status" value="1"/>
</dbReference>
<dbReference type="InterPro" id="IPR007197">
    <property type="entry name" value="rSAM"/>
</dbReference>
<keyword evidence="2" id="KW-0408">Iron</keyword>
<keyword evidence="2" id="KW-0963">Cytoplasm</keyword>
<dbReference type="SFLD" id="SFLDF00288">
    <property type="entry name" value="HemN-like__clustered_with_nucl"/>
    <property type="match status" value="1"/>
</dbReference>
<dbReference type="InterPro" id="IPR010723">
    <property type="entry name" value="HemN_C"/>
</dbReference>
<gene>
    <name evidence="4" type="primary">hemN</name>
    <name evidence="4" type="ORF">MAMT_00268</name>
</gene>
<dbReference type="PANTHER" id="PTHR13932:SF5">
    <property type="entry name" value="RADICAL S-ADENOSYL METHIONINE DOMAIN-CONTAINING PROTEIN 1, MITOCHONDRIAL"/>
    <property type="match status" value="1"/>
</dbReference>
<keyword evidence="2" id="KW-0349">Heme</keyword>
<dbReference type="Pfam" id="PF04055">
    <property type="entry name" value="Radical_SAM"/>
    <property type="match status" value="1"/>
</dbReference>
<organism evidence="4 5">
    <name type="scientific">Methylacidimicrobium tartarophylax</name>
    <dbReference type="NCBI Taxonomy" id="1041768"/>
    <lineage>
        <taxon>Bacteria</taxon>
        <taxon>Pseudomonadati</taxon>
        <taxon>Verrucomicrobiota</taxon>
        <taxon>Methylacidimicrobium</taxon>
    </lineage>
</organism>
<accession>A0A5E6M5U9</accession>
<evidence type="ECO:0000313" key="4">
    <source>
        <dbReference type="EMBL" id="VVM04726.1"/>
    </source>
</evidence>
<dbReference type="CDD" id="cd01335">
    <property type="entry name" value="Radical_SAM"/>
    <property type="match status" value="1"/>
</dbReference>
<dbReference type="SMART" id="SM00729">
    <property type="entry name" value="Elp3"/>
    <property type="match status" value="1"/>
</dbReference>
<dbReference type="SUPFAM" id="SSF102114">
    <property type="entry name" value="Radical SAM enzymes"/>
    <property type="match status" value="1"/>
</dbReference>
<dbReference type="Proteomes" id="UP000334923">
    <property type="component" value="Unassembled WGS sequence"/>
</dbReference>
<dbReference type="PANTHER" id="PTHR13932">
    <property type="entry name" value="COPROPORPHYRINIGEN III OXIDASE"/>
    <property type="match status" value="1"/>
</dbReference>
<reference evidence="4 5" key="1">
    <citation type="submission" date="2019-09" db="EMBL/GenBank/DDBJ databases">
        <authorList>
            <person name="Cremers G."/>
        </authorList>
    </citation>
    <scope>NUCLEOTIDE SEQUENCE [LARGE SCALE GENOMIC DNA]</scope>
    <source>
        <strain evidence="4">4A</strain>
    </source>
</reference>
<dbReference type="RefSeq" id="WP_178086840.1">
    <property type="nucleotide sequence ID" value="NZ_CABFVA020000010.1"/>
</dbReference>
<evidence type="ECO:0000256" key="2">
    <source>
        <dbReference type="RuleBase" id="RU364116"/>
    </source>
</evidence>
<comment type="subcellular location">
    <subcellularLocation>
        <location evidence="2">Cytoplasm</location>
    </subcellularLocation>
</comment>
<dbReference type="Pfam" id="PF06969">
    <property type="entry name" value="HemN_C"/>
    <property type="match status" value="1"/>
</dbReference>
<dbReference type="GO" id="GO:0005737">
    <property type="term" value="C:cytoplasm"/>
    <property type="evidence" value="ECO:0007669"/>
    <property type="project" value="UniProtKB-SubCell"/>
</dbReference>
<keyword evidence="2" id="KW-0479">Metal-binding</keyword>
<keyword evidence="2" id="KW-0004">4Fe-4S</keyword>
<keyword evidence="2" id="KW-0411">Iron-sulfur</keyword>
<keyword evidence="5" id="KW-1185">Reference proteome</keyword>